<reference evidence="1 2" key="1">
    <citation type="submission" date="2023-10" db="EMBL/GenBank/DDBJ databases">
        <title>Noviherbaspirillum sp. CPCC 100848 genome assembly.</title>
        <authorList>
            <person name="Li X.Y."/>
            <person name="Fang X.M."/>
        </authorList>
    </citation>
    <scope>NUCLEOTIDE SEQUENCE [LARGE SCALE GENOMIC DNA]</scope>
    <source>
        <strain evidence="1 2">CPCC 100848</strain>
    </source>
</reference>
<evidence type="ECO:0000313" key="2">
    <source>
        <dbReference type="Proteomes" id="UP001352263"/>
    </source>
</evidence>
<accession>A0ABU6J9T8</accession>
<name>A0ABU6J9T8_9BURK</name>
<evidence type="ECO:0000313" key="1">
    <source>
        <dbReference type="EMBL" id="MEC4720407.1"/>
    </source>
</evidence>
<proteinExistence type="predicted"/>
<evidence type="ECO:0008006" key="3">
    <source>
        <dbReference type="Google" id="ProtNLM"/>
    </source>
</evidence>
<comment type="caution">
    <text evidence="1">The sequence shown here is derived from an EMBL/GenBank/DDBJ whole genome shotgun (WGS) entry which is preliminary data.</text>
</comment>
<dbReference type="EMBL" id="JAWIIV010000011">
    <property type="protein sequence ID" value="MEC4720407.1"/>
    <property type="molecule type" value="Genomic_DNA"/>
</dbReference>
<sequence length="209" mass="21139">MKKQLHARNRQKGFGATAALFMIALIVGIGSALVYANRDTSGNSAAETAKAFAGVLHKQGADMRLGYNLYAANGGSVDTMTFDSTAGTGLFEPSKKYALQQKAPGAVMAGGADGVWTWNKNLSLPAVGTAAGDGVAMVAGITEAACISVNQTAYGSTYSTAASIPASGLAASALATGGSVVTPGVGNWAAGCYKTTDSKFFYFVALNEA</sequence>
<organism evidence="1 2">
    <name type="scientific">Noviherbaspirillum album</name>
    <dbReference type="NCBI Taxonomy" id="3080276"/>
    <lineage>
        <taxon>Bacteria</taxon>
        <taxon>Pseudomonadati</taxon>
        <taxon>Pseudomonadota</taxon>
        <taxon>Betaproteobacteria</taxon>
        <taxon>Burkholderiales</taxon>
        <taxon>Oxalobacteraceae</taxon>
        <taxon>Noviherbaspirillum</taxon>
    </lineage>
</organism>
<keyword evidence="2" id="KW-1185">Reference proteome</keyword>
<dbReference type="RefSeq" id="WP_326507126.1">
    <property type="nucleotide sequence ID" value="NZ_JAWIIV010000011.1"/>
</dbReference>
<gene>
    <name evidence="1" type="ORF">RY831_14690</name>
</gene>
<protein>
    <recommendedName>
        <fullName evidence="3">Pilus assembly protein PilX</fullName>
    </recommendedName>
</protein>
<dbReference type="Proteomes" id="UP001352263">
    <property type="component" value="Unassembled WGS sequence"/>
</dbReference>